<keyword evidence="5" id="KW-0547">Nucleotide-binding</keyword>
<dbReference type="PROSITE" id="PS50990">
    <property type="entry name" value="PEPTIDASE_C39"/>
    <property type="match status" value="1"/>
</dbReference>
<comment type="subcellular location">
    <subcellularLocation>
        <location evidence="1">Cell membrane</location>
        <topology evidence="1">Multi-pass membrane protein</topology>
    </subcellularLocation>
</comment>
<dbReference type="InterPro" id="IPR027417">
    <property type="entry name" value="P-loop_NTPase"/>
</dbReference>
<dbReference type="SMART" id="SM00382">
    <property type="entry name" value="AAA"/>
    <property type="match status" value="1"/>
</dbReference>
<dbReference type="PANTHER" id="PTHR24221">
    <property type="entry name" value="ATP-BINDING CASSETTE SUB-FAMILY B"/>
    <property type="match status" value="1"/>
</dbReference>
<dbReference type="PROSITE" id="PS50893">
    <property type="entry name" value="ABC_TRANSPORTER_2"/>
    <property type="match status" value="1"/>
</dbReference>
<evidence type="ECO:0000256" key="5">
    <source>
        <dbReference type="ARBA" id="ARBA00022741"/>
    </source>
</evidence>
<dbReference type="InterPro" id="IPR003593">
    <property type="entry name" value="AAA+_ATPase"/>
</dbReference>
<evidence type="ECO:0000256" key="9">
    <source>
        <dbReference type="SAM" id="Phobius"/>
    </source>
</evidence>
<dbReference type="PROSITE" id="PS50929">
    <property type="entry name" value="ABC_TM1F"/>
    <property type="match status" value="1"/>
</dbReference>
<feature type="transmembrane region" description="Helical" evidence="9">
    <location>
        <begin position="278"/>
        <end position="299"/>
    </location>
</feature>
<dbReference type="GO" id="GO:0005524">
    <property type="term" value="F:ATP binding"/>
    <property type="evidence" value="ECO:0007669"/>
    <property type="project" value="UniProtKB-KW"/>
</dbReference>
<dbReference type="Gene3D" id="1.20.1560.10">
    <property type="entry name" value="ABC transporter type 1, transmembrane domain"/>
    <property type="match status" value="1"/>
</dbReference>
<name>A0AA37WW30_9GAMM</name>
<feature type="domain" description="ABC transporter" evidence="10">
    <location>
        <begin position="533"/>
        <end position="751"/>
    </location>
</feature>
<protein>
    <submittedName>
        <fullName evidence="13">ABC transporter</fullName>
    </submittedName>
</protein>
<accession>A0AA37WW30</accession>
<dbReference type="PROSITE" id="PS00211">
    <property type="entry name" value="ABC_TRANSPORTER_1"/>
    <property type="match status" value="1"/>
</dbReference>
<evidence type="ECO:0000256" key="7">
    <source>
        <dbReference type="ARBA" id="ARBA00022989"/>
    </source>
</evidence>
<dbReference type="AlphaFoldDB" id="A0AA37WW30"/>
<dbReference type="InterPro" id="IPR011527">
    <property type="entry name" value="ABC1_TM_dom"/>
</dbReference>
<feature type="transmembrane region" description="Helical" evidence="9">
    <location>
        <begin position="340"/>
        <end position="370"/>
    </location>
</feature>
<dbReference type="GO" id="GO:0006508">
    <property type="term" value="P:proteolysis"/>
    <property type="evidence" value="ECO:0007669"/>
    <property type="project" value="InterPro"/>
</dbReference>
<dbReference type="GO" id="GO:0016887">
    <property type="term" value="F:ATP hydrolysis activity"/>
    <property type="evidence" value="ECO:0007669"/>
    <property type="project" value="InterPro"/>
</dbReference>
<proteinExistence type="predicted"/>
<dbReference type="InterPro" id="IPR036640">
    <property type="entry name" value="ABC1_TM_sf"/>
</dbReference>
<evidence type="ECO:0000256" key="2">
    <source>
        <dbReference type="ARBA" id="ARBA00022448"/>
    </source>
</evidence>
<feature type="transmembrane region" description="Helical" evidence="9">
    <location>
        <begin position="216"/>
        <end position="237"/>
    </location>
</feature>
<gene>
    <name evidence="13" type="ORF">GCM10007894_08240</name>
</gene>
<evidence type="ECO:0000256" key="8">
    <source>
        <dbReference type="ARBA" id="ARBA00023136"/>
    </source>
</evidence>
<evidence type="ECO:0000259" key="11">
    <source>
        <dbReference type="PROSITE" id="PS50929"/>
    </source>
</evidence>
<organism evidence="13 14">
    <name type="scientific">Paraferrimonas haliotis</name>
    <dbReference type="NCBI Taxonomy" id="2013866"/>
    <lineage>
        <taxon>Bacteria</taxon>
        <taxon>Pseudomonadati</taxon>
        <taxon>Pseudomonadota</taxon>
        <taxon>Gammaproteobacteria</taxon>
        <taxon>Alteromonadales</taxon>
        <taxon>Ferrimonadaceae</taxon>
        <taxon>Paraferrimonas</taxon>
    </lineage>
</organism>
<dbReference type="InterPro" id="IPR003439">
    <property type="entry name" value="ABC_transporter-like_ATP-bd"/>
</dbReference>
<dbReference type="GO" id="GO:0140359">
    <property type="term" value="F:ABC-type transporter activity"/>
    <property type="evidence" value="ECO:0007669"/>
    <property type="project" value="InterPro"/>
</dbReference>
<dbReference type="SUPFAM" id="SSF90123">
    <property type="entry name" value="ABC transporter transmembrane region"/>
    <property type="match status" value="1"/>
</dbReference>
<evidence type="ECO:0000256" key="3">
    <source>
        <dbReference type="ARBA" id="ARBA00022475"/>
    </source>
</evidence>
<reference evidence="13 14" key="1">
    <citation type="journal article" date="2014" name="Int. J. Syst. Evol. Microbiol.">
        <title>Complete genome sequence of Corynebacterium casei LMG S-19264T (=DSM 44701T), isolated from a smear-ripened cheese.</title>
        <authorList>
            <consortium name="US DOE Joint Genome Institute (JGI-PGF)"/>
            <person name="Walter F."/>
            <person name="Albersmeier A."/>
            <person name="Kalinowski J."/>
            <person name="Ruckert C."/>
        </authorList>
    </citation>
    <scope>NUCLEOTIDE SEQUENCE [LARGE SCALE GENOMIC DNA]</scope>
    <source>
        <strain evidence="13 14">NBRC 112785</strain>
    </source>
</reference>
<dbReference type="GO" id="GO:0005886">
    <property type="term" value="C:plasma membrane"/>
    <property type="evidence" value="ECO:0007669"/>
    <property type="project" value="UniProtKB-SubCell"/>
</dbReference>
<evidence type="ECO:0000259" key="10">
    <source>
        <dbReference type="PROSITE" id="PS50893"/>
    </source>
</evidence>
<dbReference type="Gene3D" id="3.40.50.300">
    <property type="entry name" value="P-loop containing nucleotide triphosphate hydrolases"/>
    <property type="match status" value="1"/>
</dbReference>
<dbReference type="InterPro" id="IPR005074">
    <property type="entry name" value="Peptidase_C39"/>
</dbReference>
<dbReference type="InterPro" id="IPR039421">
    <property type="entry name" value="Type_1_exporter"/>
</dbReference>
<sequence length="751" mass="82888">MTKAANQSQTWVLPSWQHASPVEAHAGESTSSASASAATGALSPQQPQSLLQKLNFSGNNRLPVIRQDEIAECGLACLAMIANYHGHKMDLAAIRQLSSSSLSGTNLKQLIELGAQLQLNSRALKCPLEQLHQLQLPAILHWDLNHFVVLAQCKAHSLVIHDPGRGKVKLTLEQVAKHFTGIALELSPQKDFKAKQQRQQLQWRQLWQQLIGFKRALAKLIALSLLLQVISLLGPYYMQWVVDEVLVSHDQALLMVLAIGFALISVFKAISHWLRGYLVLRVSALFNLSLGSNLLGHLLRLPMNYFMTRHIGDVVSRFGSLHQVRERLTTGLSETLVDGIMSIAVLVFMLMYSAQLTLVVAIAIALYSLIRLLSYSALHQANEQQIHASAKEQSHLLESLKAMQTLKLFAQEQRRHATWQNRYADVINADIRVGKLKISLDTANKLLFGLENVVVIYLAAMAVMASELSVGMLLAFMAYKAQFIERISMLIEQAIQFKMLRLHLNRIGDIALSPTESNLNAQIAQVNQAQMRLQLVDVCFSYPNAKRPLLNGINLTVKPGQSIAIAGASGSGKTTLMKILLGLIRPTSGQVLVNGQDIEAIGLSQYRRQVGAVMQDDTLLSGSIIDNIAAFDPQPNLSAITAAAQTAHIHQDIEAMPMGYNSLVGDMGNQLSGGQIQRLMLARALYQQPKLLLLDEATSHLDANNETLINDQIKRLDLTRIIIAHRATTIASADQCYRLEHGQLHKEGKHS</sequence>
<keyword evidence="7 9" id="KW-1133">Transmembrane helix</keyword>
<keyword evidence="6" id="KW-0067">ATP-binding</keyword>
<dbReference type="Pfam" id="PF03412">
    <property type="entry name" value="Peptidase_C39"/>
    <property type="match status" value="1"/>
</dbReference>
<dbReference type="Gene3D" id="3.90.70.10">
    <property type="entry name" value="Cysteine proteinases"/>
    <property type="match status" value="1"/>
</dbReference>
<feature type="transmembrane region" description="Helical" evidence="9">
    <location>
        <begin position="454"/>
        <end position="479"/>
    </location>
</feature>
<evidence type="ECO:0000313" key="14">
    <source>
        <dbReference type="Proteomes" id="UP001157439"/>
    </source>
</evidence>
<dbReference type="RefSeq" id="WP_095500007.1">
    <property type="nucleotide sequence ID" value="NZ_BSPO01000002.1"/>
</dbReference>
<dbReference type="Pfam" id="PF00664">
    <property type="entry name" value="ABC_membrane"/>
    <property type="match status" value="1"/>
</dbReference>
<dbReference type="FunFam" id="3.40.50.300:FF:000299">
    <property type="entry name" value="ABC transporter ATP-binding protein/permease"/>
    <property type="match status" value="1"/>
</dbReference>
<dbReference type="InterPro" id="IPR017871">
    <property type="entry name" value="ABC_transporter-like_CS"/>
</dbReference>
<keyword evidence="8 9" id="KW-0472">Membrane</keyword>
<evidence type="ECO:0000259" key="12">
    <source>
        <dbReference type="PROSITE" id="PS50990"/>
    </source>
</evidence>
<feature type="domain" description="ABC transmembrane type-1" evidence="11">
    <location>
        <begin position="220"/>
        <end position="499"/>
    </location>
</feature>
<dbReference type="Proteomes" id="UP001157439">
    <property type="component" value="Unassembled WGS sequence"/>
</dbReference>
<dbReference type="EMBL" id="BSPO01000002">
    <property type="protein sequence ID" value="GLS82847.1"/>
    <property type="molecule type" value="Genomic_DNA"/>
</dbReference>
<feature type="transmembrane region" description="Helical" evidence="9">
    <location>
        <begin position="252"/>
        <end position="271"/>
    </location>
</feature>
<dbReference type="GO" id="GO:0008233">
    <property type="term" value="F:peptidase activity"/>
    <property type="evidence" value="ECO:0007669"/>
    <property type="project" value="InterPro"/>
</dbReference>
<feature type="domain" description="Peptidase C39" evidence="12">
    <location>
        <begin position="67"/>
        <end position="186"/>
    </location>
</feature>
<keyword evidence="4 9" id="KW-0812">Transmembrane</keyword>
<dbReference type="CDD" id="cd18567">
    <property type="entry name" value="ABC_6TM_CvaB_RaxB_like"/>
    <property type="match status" value="1"/>
</dbReference>
<dbReference type="Pfam" id="PF00005">
    <property type="entry name" value="ABC_tran"/>
    <property type="match status" value="1"/>
</dbReference>
<evidence type="ECO:0000256" key="1">
    <source>
        <dbReference type="ARBA" id="ARBA00004651"/>
    </source>
</evidence>
<dbReference type="PANTHER" id="PTHR24221:SF606">
    <property type="entry name" value="COLICIN V SECRETION-PROCESSING ATP-BINDING PROTEIN"/>
    <property type="match status" value="1"/>
</dbReference>
<keyword evidence="2" id="KW-0813">Transport</keyword>
<dbReference type="GO" id="GO:0034040">
    <property type="term" value="F:ATPase-coupled lipid transmembrane transporter activity"/>
    <property type="evidence" value="ECO:0007669"/>
    <property type="project" value="TreeGrafter"/>
</dbReference>
<keyword evidence="3" id="KW-1003">Cell membrane</keyword>
<evidence type="ECO:0000313" key="13">
    <source>
        <dbReference type="EMBL" id="GLS82847.1"/>
    </source>
</evidence>
<keyword evidence="14" id="KW-1185">Reference proteome</keyword>
<comment type="caution">
    <text evidence="13">The sequence shown here is derived from an EMBL/GenBank/DDBJ whole genome shotgun (WGS) entry which is preliminary data.</text>
</comment>
<evidence type="ECO:0000256" key="6">
    <source>
        <dbReference type="ARBA" id="ARBA00022840"/>
    </source>
</evidence>
<evidence type="ECO:0000256" key="4">
    <source>
        <dbReference type="ARBA" id="ARBA00022692"/>
    </source>
</evidence>
<dbReference type="SUPFAM" id="SSF52540">
    <property type="entry name" value="P-loop containing nucleoside triphosphate hydrolases"/>
    <property type="match status" value="1"/>
</dbReference>